<dbReference type="RefSeq" id="WP_008909002.1">
    <property type="nucleotide sequence ID" value="NZ_CAKP01000083.1"/>
</dbReference>
<evidence type="ECO:0000313" key="2">
    <source>
        <dbReference type="EMBL" id="CCJ33738.1"/>
    </source>
</evidence>
<evidence type="ECO:0000313" key="3">
    <source>
        <dbReference type="Proteomes" id="UP000007652"/>
    </source>
</evidence>
<keyword evidence="1" id="KW-0472">Membrane</keyword>
<name>I7KUW0_9CLOT</name>
<reference evidence="2 3" key="1">
    <citation type="journal article" date="2011" name="J. Bacteriol.">
        <title>Draft genome sequence of Caloramator australicus strain RC3T, a thermoanaerobe from the Great Artesian Basin of Australia.</title>
        <authorList>
            <person name="Ogg C.D."/>
            <person name="Patel B.K.C."/>
        </authorList>
    </citation>
    <scope>NUCLEOTIDE SEQUENCE [LARGE SCALE GENOMIC DNA]</scope>
    <source>
        <strain evidence="2 3">RC3</strain>
    </source>
</reference>
<feature type="transmembrane region" description="Helical" evidence="1">
    <location>
        <begin position="30"/>
        <end position="52"/>
    </location>
</feature>
<feature type="transmembrane region" description="Helical" evidence="1">
    <location>
        <begin position="7"/>
        <end position="24"/>
    </location>
</feature>
<gene>
    <name evidence="2" type="ORF">CAAU_1654</name>
</gene>
<keyword evidence="3" id="KW-1185">Reference proteome</keyword>
<dbReference type="EMBL" id="CAKP01000083">
    <property type="protein sequence ID" value="CCJ33738.1"/>
    <property type="molecule type" value="Genomic_DNA"/>
</dbReference>
<dbReference type="Proteomes" id="UP000007652">
    <property type="component" value="Unassembled WGS sequence"/>
</dbReference>
<dbReference type="AlphaFoldDB" id="I7KUW0"/>
<comment type="caution">
    <text evidence="2">The sequence shown here is derived from an EMBL/GenBank/DDBJ whole genome shotgun (WGS) entry which is preliminary data.</text>
</comment>
<accession>I7KUW0</accession>
<keyword evidence="1" id="KW-1133">Transmembrane helix</keyword>
<protein>
    <submittedName>
        <fullName evidence="2">Uncharacterized protein</fullName>
    </submittedName>
</protein>
<sequence>MKRFIQFTVIYSIIIFTIFLIQLTEINFYIIIKTLVGTIIVGMIFAGITVFIKTMLRNSKNK</sequence>
<keyword evidence="1" id="KW-0812">Transmembrane</keyword>
<organism evidence="2 3">
    <name type="scientific">Caloramator australicus RC3</name>
    <dbReference type="NCBI Taxonomy" id="857293"/>
    <lineage>
        <taxon>Bacteria</taxon>
        <taxon>Bacillati</taxon>
        <taxon>Bacillota</taxon>
        <taxon>Clostridia</taxon>
        <taxon>Eubacteriales</taxon>
        <taxon>Clostridiaceae</taxon>
        <taxon>Caloramator</taxon>
    </lineage>
</organism>
<proteinExistence type="predicted"/>
<evidence type="ECO:0000256" key="1">
    <source>
        <dbReference type="SAM" id="Phobius"/>
    </source>
</evidence>